<gene>
    <name evidence="2" type="ORF">BGC07_15555</name>
</gene>
<dbReference type="Proteomes" id="UP000094329">
    <property type="component" value="Unassembled WGS sequence"/>
</dbReference>
<evidence type="ECO:0000313" key="2">
    <source>
        <dbReference type="EMBL" id="ODN41522.1"/>
    </source>
</evidence>
<dbReference type="EMBL" id="MDTU01000002">
    <property type="protein sequence ID" value="ODN41522.1"/>
    <property type="molecule type" value="Genomic_DNA"/>
</dbReference>
<proteinExistence type="predicted"/>
<name>A0ABX2ZY69_9GAMM</name>
<dbReference type="SUPFAM" id="SSF51306">
    <property type="entry name" value="LexA/Signal peptidase"/>
    <property type="match status" value="1"/>
</dbReference>
<dbReference type="Gene3D" id="1.10.260.40">
    <property type="entry name" value="lambda repressor-like DNA-binding domains"/>
    <property type="match status" value="1"/>
</dbReference>
<dbReference type="SUPFAM" id="SSF47413">
    <property type="entry name" value="lambda repressor-like DNA-binding domains"/>
    <property type="match status" value="1"/>
</dbReference>
<reference evidence="2 3" key="1">
    <citation type="submission" date="2016-08" db="EMBL/GenBank/DDBJ databases">
        <title>Draft genome sequence of Candidatus Piscirickettsia litoralis, from seawater.</title>
        <authorList>
            <person name="Wan X."/>
            <person name="Lee A.J."/>
            <person name="Hou S."/>
            <person name="Donachie S.P."/>
        </authorList>
    </citation>
    <scope>NUCLEOTIDE SEQUENCE [LARGE SCALE GENOMIC DNA]</scope>
    <source>
        <strain evidence="2 3">Y2</strain>
    </source>
</reference>
<keyword evidence="3" id="KW-1185">Reference proteome</keyword>
<dbReference type="InterPro" id="IPR010982">
    <property type="entry name" value="Lambda_DNA-bd_dom_sf"/>
</dbReference>
<dbReference type="CDD" id="cd00093">
    <property type="entry name" value="HTH_XRE"/>
    <property type="match status" value="1"/>
</dbReference>
<dbReference type="PROSITE" id="PS50943">
    <property type="entry name" value="HTH_CROC1"/>
    <property type="match status" value="1"/>
</dbReference>
<sequence length="285" mass="31893">MNNDNYANSVSYLINKLCTTDNQPSSLTQNSLSKLLGVRQAAINNIAAGSVNNPSSDLVKNLAESLNIPASLILGLEKIPEDQIIEYLPKFSKSVQTSWQSGVFEAGTQINVERRACKDSDLLLVRDDSKTDPYIVKYSQLPERSIYLFPIKNNSKPIRYNFDDNPRILGVVRDLYILTESDLAIDAPKSTQYNRKRKFFKIFFTLLDKLDAIASDSNTIDGIVYKDGMIYIRTSEGVHAQEQPLKEYMLSGAWRALTLESKVSILKEAASKLSPSLIIHPTPPD</sequence>
<dbReference type="Pfam" id="PF01381">
    <property type="entry name" value="HTH_3"/>
    <property type="match status" value="1"/>
</dbReference>
<dbReference type="RefSeq" id="WP_069313987.1">
    <property type="nucleotide sequence ID" value="NZ_MDTU01000002.1"/>
</dbReference>
<comment type="caution">
    <text evidence="2">The sequence shown here is derived from an EMBL/GenBank/DDBJ whole genome shotgun (WGS) entry which is preliminary data.</text>
</comment>
<protein>
    <recommendedName>
        <fullName evidence="1">HTH cro/C1-type domain-containing protein</fullName>
    </recommendedName>
</protein>
<evidence type="ECO:0000259" key="1">
    <source>
        <dbReference type="PROSITE" id="PS50943"/>
    </source>
</evidence>
<organism evidence="2 3">
    <name type="scientific">Piscirickettsia litoralis</name>
    <dbReference type="NCBI Taxonomy" id="1891921"/>
    <lineage>
        <taxon>Bacteria</taxon>
        <taxon>Pseudomonadati</taxon>
        <taxon>Pseudomonadota</taxon>
        <taxon>Gammaproteobacteria</taxon>
        <taxon>Thiotrichales</taxon>
        <taxon>Piscirickettsiaceae</taxon>
        <taxon>Piscirickettsia</taxon>
    </lineage>
</organism>
<dbReference type="SMART" id="SM00530">
    <property type="entry name" value="HTH_XRE"/>
    <property type="match status" value="1"/>
</dbReference>
<accession>A0ABX2ZY69</accession>
<feature type="domain" description="HTH cro/C1-type" evidence="1">
    <location>
        <begin position="27"/>
        <end position="73"/>
    </location>
</feature>
<dbReference type="InterPro" id="IPR001387">
    <property type="entry name" value="Cro/C1-type_HTH"/>
</dbReference>
<evidence type="ECO:0000313" key="3">
    <source>
        <dbReference type="Proteomes" id="UP000094329"/>
    </source>
</evidence>
<dbReference type="InterPro" id="IPR036286">
    <property type="entry name" value="LexA/Signal_pep-like_sf"/>
</dbReference>